<dbReference type="EMBL" id="BGZK01000471">
    <property type="protein sequence ID" value="GBP45788.1"/>
    <property type="molecule type" value="Genomic_DNA"/>
</dbReference>
<dbReference type="AlphaFoldDB" id="A0A4C1W3A3"/>
<gene>
    <name evidence="2" type="ORF">EVAR_76094_1</name>
</gene>
<evidence type="ECO:0000313" key="3">
    <source>
        <dbReference type="Proteomes" id="UP000299102"/>
    </source>
</evidence>
<dbReference type="Proteomes" id="UP000299102">
    <property type="component" value="Unassembled WGS sequence"/>
</dbReference>
<evidence type="ECO:0000313" key="2">
    <source>
        <dbReference type="EMBL" id="GBP45788.1"/>
    </source>
</evidence>
<proteinExistence type="predicted"/>
<comment type="caution">
    <text evidence="2">The sequence shown here is derived from an EMBL/GenBank/DDBJ whole genome shotgun (WGS) entry which is preliminary data.</text>
</comment>
<organism evidence="2 3">
    <name type="scientific">Eumeta variegata</name>
    <name type="common">Bagworm moth</name>
    <name type="synonym">Eumeta japonica</name>
    <dbReference type="NCBI Taxonomy" id="151549"/>
    <lineage>
        <taxon>Eukaryota</taxon>
        <taxon>Metazoa</taxon>
        <taxon>Ecdysozoa</taxon>
        <taxon>Arthropoda</taxon>
        <taxon>Hexapoda</taxon>
        <taxon>Insecta</taxon>
        <taxon>Pterygota</taxon>
        <taxon>Neoptera</taxon>
        <taxon>Endopterygota</taxon>
        <taxon>Lepidoptera</taxon>
        <taxon>Glossata</taxon>
        <taxon>Ditrysia</taxon>
        <taxon>Tineoidea</taxon>
        <taxon>Psychidae</taxon>
        <taxon>Oiketicinae</taxon>
        <taxon>Eumeta</taxon>
    </lineage>
</organism>
<name>A0A4C1W3A3_EUMVA</name>
<feature type="compositionally biased region" description="Basic and acidic residues" evidence="1">
    <location>
        <begin position="27"/>
        <end position="37"/>
    </location>
</feature>
<protein>
    <submittedName>
        <fullName evidence="2">Uncharacterized protein</fullName>
    </submittedName>
</protein>
<feature type="region of interest" description="Disordered" evidence="1">
    <location>
        <begin position="22"/>
        <end position="41"/>
    </location>
</feature>
<keyword evidence="3" id="KW-1185">Reference proteome</keyword>
<accession>A0A4C1W3A3</accession>
<reference evidence="2 3" key="1">
    <citation type="journal article" date="2019" name="Commun. Biol.">
        <title>The bagworm genome reveals a unique fibroin gene that provides high tensile strength.</title>
        <authorList>
            <person name="Kono N."/>
            <person name="Nakamura H."/>
            <person name="Ohtoshi R."/>
            <person name="Tomita M."/>
            <person name="Numata K."/>
            <person name="Arakawa K."/>
        </authorList>
    </citation>
    <scope>NUCLEOTIDE SEQUENCE [LARGE SCALE GENOMIC DNA]</scope>
</reference>
<evidence type="ECO:0000256" key="1">
    <source>
        <dbReference type="SAM" id="MobiDB-lite"/>
    </source>
</evidence>
<sequence length="132" mass="15106">MREGILDWKEIDSLRSRNYGVRRGSRKREERERERIRTQRRGATAPLDTLLSYSLVTNVCLRIERNLQVLLEEGFVSQHVREGVDGVRVAEVAAGDRHGGDTSQVVITMRKFVMPYLEDQTRTAISCAESNS</sequence>